<evidence type="ECO:0000313" key="2">
    <source>
        <dbReference type="Proteomes" id="UP001165101"/>
    </source>
</evidence>
<evidence type="ECO:0000313" key="1">
    <source>
        <dbReference type="EMBL" id="GMF03103.1"/>
    </source>
</evidence>
<dbReference type="Proteomes" id="UP001165101">
    <property type="component" value="Unassembled WGS sequence"/>
</dbReference>
<proteinExistence type="predicted"/>
<sequence length="328" mass="37829">MDVDGDSDSDDEDSDKENDDADAWYDSDDENITISLISNDKLKKLRKKETDDSISGNSYIRRLRNQFERIYPKPEWANKFEEDEEDRVKDSDDDENEDDEDEENVKNKDNDDVVSSSNPLIQFLKTNKSLNVDSKQLKLIPANKIDISRLTDANIKHPSRAAIQTISFHKDHPLLITGGYDRSLRIYHIDGKTNNVVTTLFLKKSPIQSAYFNDNFVFAGGRRRFMYKWDIFNGSIEKISRLYGHEQTQRSFENFKISKDGLFIGLMGNSGWINLLNAKTGQWVKGFKIEGTLIDFDFIGENKDLQLIACNVAGEVWEWEVNSEKIIK</sequence>
<organism evidence="1 2">
    <name type="scientific">Candida boidinii</name>
    <name type="common">Yeast</name>
    <dbReference type="NCBI Taxonomy" id="5477"/>
    <lineage>
        <taxon>Eukaryota</taxon>
        <taxon>Fungi</taxon>
        <taxon>Dikarya</taxon>
        <taxon>Ascomycota</taxon>
        <taxon>Saccharomycotina</taxon>
        <taxon>Pichiomycetes</taxon>
        <taxon>Pichiales</taxon>
        <taxon>Pichiaceae</taxon>
        <taxon>Ogataea</taxon>
        <taxon>Ogataea/Candida clade</taxon>
    </lineage>
</organism>
<protein>
    <submittedName>
        <fullName evidence="1">Unnamed protein product</fullName>
    </submittedName>
</protein>
<keyword evidence="2" id="KW-1185">Reference proteome</keyword>
<comment type="caution">
    <text evidence="1">The sequence shown here is derived from an EMBL/GenBank/DDBJ whole genome shotgun (WGS) entry which is preliminary data.</text>
</comment>
<name>A0ACB5U658_CANBO</name>
<reference evidence="1" key="1">
    <citation type="submission" date="2023-04" db="EMBL/GenBank/DDBJ databases">
        <title>Candida boidinii NBRC 1967.</title>
        <authorList>
            <person name="Ichikawa N."/>
            <person name="Sato H."/>
            <person name="Tonouchi N."/>
        </authorList>
    </citation>
    <scope>NUCLEOTIDE SEQUENCE</scope>
    <source>
        <strain evidence="1">NBRC 1967</strain>
    </source>
</reference>
<accession>A0ACB5U658</accession>
<gene>
    <name evidence="1" type="ORF">Cboi01_000624900</name>
</gene>
<dbReference type="EMBL" id="BSXV01005942">
    <property type="protein sequence ID" value="GMF03103.1"/>
    <property type="molecule type" value="Genomic_DNA"/>
</dbReference>